<evidence type="ECO:0000313" key="6">
    <source>
        <dbReference type="Proteomes" id="UP000480929"/>
    </source>
</evidence>
<accession>A0A6N7S9Q4</accession>
<name>A0A6N7S9Q4_9FIRM</name>
<dbReference type="RefSeq" id="WP_020226114.1">
    <property type="nucleotide sequence ID" value="NZ_CABKSC010000005.1"/>
</dbReference>
<dbReference type="Proteomes" id="UP000433575">
    <property type="component" value="Unassembled WGS sequence"/>
</dbReference>
<evidence type="ECO:0000256" key="2">
    <source>
        <dbReference type="SAM" id="SignalP"/>
    </source>
</evidence>
<sequence length="353" mass="38537">MKKITTLLLGMLLVLAGCGSPTEKTPETNAPDDHADSGTITIYTPTAQDNLDVMIPAFEEATGIKVEVIRGSSGEVYSRIQAEAENPKADVAWIPTSTVLLDTSYFEAYTSAYDDQYDETFRNTSGFTTQIGYNAPVIIYNTNLVDFEIHGYADLLNPELKGKIAMGNAASSSSAYNHLENMLLAMGTGTTNDEKAASKEAWDFVRAFYENLDGKIVDSSSVTYEGVLSGEYAVGMTWDTPAQAYMAEGIDNLKVVYMDEGVIPGTSSVSLIKNAPNPEGAKKFIDWFASPEGQSVYGMDCLGANPILPGAKVADYKLGIKDLNVIPRTTEWQAENKEKILDLYEDMYLEIFE</sequence>
<dbReference type="Gene3D" id="3.40.190.10">
    <property type="entry name" value="Periplasmic binding protein-like II"/>
    <property type="match status" value="2"/>
</dbReference>
<keyword evidence="6" id="KW-1185">Reference proteome</keyword>
<dbReference type="GO" id="GO:0030976">
    <property type="term" value="F:thiamine pyrophosphate binding"/>
    <property type="evidence" value="ECO:0007669"/>
    <property type="project" value="TreeGrafter"/>
</dbReference>
<protein>
    <submittedName>
        <fullName evidence="3">Extracellular solute-binding protein</fullName>
    </submittedName>
</protein>
<dbReference type="GeneID" id="42457895"/>
<keyword evidence="1 2" id="KW-0732">Signal</keyword>
<gene>
    <name evidence="4" type="ORF">GKD88_14360</name>
    <name evidence="3" type="ORF">GKE08_14690</name>
</gene>
<dbReference type="OrthoDB" id="9791045at2"/>
<dbReference type="GO" id="GO:0030975">
    <property type="term" value="F:thiamine binding"/>
    <property type="evidence" value="ECO:0007669"/>
    <property type="project" value="TreeGrafter"/>
</dbReference>
<dbReference type="EMBL" id="WKPJ01000029">
    <property type="protein sequence ID" value="MSA90577.1"/>
    <property type="molecule type" value="Genomic_DNA"/>
</dbReference>
<dbReference type="Proteomes" id="UP000480929">
    <property type="component" value="Unassembled WGS sequence"/>
</dbReference>
<organism evidence="3 5">
    <name type="scientific">Holdemania massiliensis</name>
    <dbReference type="NCBI Taxonomy" id="1468449"/>
    <lineage>
        <taxon>Bacteria</taxon>
        <taxon>Bacillati</taxon>
        <taxon>Bacillota</taxon>
        <taxon>Erysipelotrichia</taxon>
        <taxon>Erysipelotrichales</taxon>
        <taxon>Erysipelotrichaceae</taxon>
        <taxon>Holdemania</taxon>
    </lineage>
</organism>
<dbReference type="GO" id="GO:0030288">
    <property type="term" value="C:outer membrane-bounded periplasmic space"/>
    <property type="evidence" value="ECO:0007669"/>
    <property type="project" value="TreeGrafter"/>
</dbReference>
<comment type="caution">
    <text evidence="3">The sequence shown here is derived from an EMBL/GenBank/DDBJ whole genome shotgun (WGS) entry which is preliminary data.</text>
</comment>
<evidence type="ECO:0000313" key="5">
    <source>
        <dbReference type="Proteomes" id="UP000433575"/>
    </source>
</evidence>
<evidence type="ECO:0000256" key="1">
    <source>
        <dbReference type="ARBA" id="ARBA00022729"/>
    </source>
</evidence>
<dbReference type="GO" id="GO:0015888">
    <property type="term" value="P:thiamine transport"/>
    <property type="evidence" value="ECO:0007669"/>
    <property type="project" value="TreeGrafter"/>
</dbReference>
<dbReference type="SUPFAM" id="SSF53850">
    <property type="entry name" value="Periplasmic binding protein-like II"/>
    <property type="match status" value="1"/>
</dbReference>
<feature type="signal peptide" evidence="2">
    <location>
        <begin position="1"/>
        <end position="19"/>
    </location>
</feature>
<proteinExistence type="predicted"/>
<evidence type="ECO:0000313" key="4">
    <source>
        <dbReference type="EMBL" id="MSC34307.1"/>
    </source>
</evidence>
<evidence type="ECO:0000313" key="3">
    <source>
        <dbReference type="EMBL" id="MSA90577.1"/>
    </source>
</evidence>
<dbReference type="PROSITE" id="PS51257">
    <property type="entry name" value="PROKAR_LIPOPROTEIN"/>
    <property type="match status" value="1"/>
</dbReference>
<dbReference type="InterPro" id="IPR026045">
    <property type="entry name" value="Ferric-bd"/>
</dbReference>
<reference evidence="5 6" key="1">
    <citation type="journal article" date="2019" name="Nat. Med.">
        <title>A library of human gut bacterial isolates paired with longitudinal multiomics data enables mechanistic microbiome research.</title>
        <authorList>
            <person name="Poyet M."/>
            <person name="Groussin M."/>
            <person name="Gibbons S.M."/>
            <person name="Avila-Pacheco J."/>
            <person name="Jiang X."/>
            <person name="Kearney S.M."/>
            <person name="Perrotta A.R."/>
            <person name="Berdy B."/>
            <person name="Zhao S."/>
            <person name="Lieberman T.D."/>
            <person name="Swanson P.K."/>
            <person name="Smith M."/>
            <person name="Roesemann S."/>
            <person name="Alexander J.E."/>
            <person name="Rich S.A."/>
            <person name="Livny J."/>
            <person name="Vlamakis H."/>
            <person name="Clish C."/>
            <person name="Bullock K."/>
            <person name="Deik A."/>
            <person name="Scott J."/>
            <person name="Pierce K.A."/>
            <person name="Xavier R.J."/>
            <person name="Alm E.J."/>
        </authorList>
    </citation>
    <scope>NUCLEOTIDE SEQUENCE [LARGE SCALE GENOMIC DNA]</scope>
    <source>
        <strain evidence="3 5">BIOML-A4</strain>
        <strain evidence="4 6">BIOML-A5</strain>
    </source>
</reference>
<dbReference type="EMBL" id="WKPI01000031">
    <property type="protein sequence ID" value="MSC34307.1"/>
    <property type="molecule type" value="Genomic_DNA"/>
</dbReference>
<dbReference type="PIRSF" id="PIRSF002825">
    <property type="entry name" value="CfbpA"/>
    <property type="match status" value="1"/>
</dbReference>
<dbReference type="AlphaFoldDB" id="A0A6N7S9Q4"/>
<dbReference type="PANTHER" id="PTHR30006">
    <property type="entry name" value="THIAMINE-BINDING PERIPLASMIC PROTEIN-RELATED"/>
    <property type="match status" value="1"/>
</dbReference>
<dbReference type="Pfam" id="PF13531">
    <property type="entry name" value="SBP_bac_11"/>
    <property type="match status" value="1"/>
</dbReference>
<dbReference type="PANTHER" id="PTHR30006:SF2">
    <property type="entry name" value="ABC TRANSPORTER SUBSTRATE-BINDING PROTEIN"/>
    <property type="match status" value="1"/>
</dbReference>
<feature type="chain" id="PRO_5038613507" evidence="2">
    <location>
        <begin position="20"/>
        <end position="353"/>
    </location>
</feature>